<gene>
    <name evidence="1" type="ORF">SGL43_06643</name>
</gene>
<evidence type="ECO:0000313" key="1">
    <source>
        <dbReference type="EMBL" id="CAH9419588.1"/>
    </source>
</evidence>
<reference evidence="1" key="1">
    <citation type="submission" date="2022-03" db="EMBL/GenBank/DDBJ databases">
        <authorList>
            <person name="Leyn A S."/>
        </authorList>
    </citation>
    <scope>NUCLEOTIDE SEQUENCE</scope>
    <source>
        <strain evidence="1">Streptomyces globisporus 4-3</strain>
    </source>
</reference>
<name>A0ABN8VB34_STRGL</name>
<evidence type="ECO:0008006" key="3">
    <source>
        <dbReference type="Google" id="ProtNLM"/>
    </source>
</evidence>
<keyword evidence="2" id="KW-1185">Reference proteome</keyword>
<evidence type="ECO:0000313" key="2">
    <source>
        <dbReference type="Proteomes" id="UP001154015"/>
    </source>
</evidence>
<dbReference type="EMBL" id="CAKXYP010000025">
    <property type="protein sequence ID" value="CAH9419588.1"/>
    <property type="molecule type" value="Genomic_DNA"/>
</dbReference>
<dbReference type="Proteomes" id="UP001154015">
    <property type="component" value="Unassembled WGS sequence"/>
</dbReference>
<comment type="caution">
    <text evidence="1">The sequence shown here is derived from an EMBL/GenBank/DDBJ whole genome shotgun (WGS) entry which is preliminary data.</text>
</comment>
<proteinExistence type="predicted"/>
<protein>
    <recommendedName>
        <fullName evidence="3">Chorismate mutase</fullName>
    </recommendedName>
</protein>
<dbReference type="RefSeq" id="WP_318575553.1">
    <property type="nucleotide sequence ID" value="NZ_CAKXYP010000025.1"/>
</dbReference>
<sequence length="88" mass="9584">MTAADLSRLDTALPVLIARVDALAARRRAHMAAGLLAEDRHQCDPTDTLFAALPCPHPEACSTSADYPGFDAWIAQQQNLNTVARRNR</sequence>
<accession>A0ABN8VB34</accession>
<organism evidence="1 2">
    <name type="scientific">Streptomyces globisporus</name>
    <dbReference type="NCBI Taxonomy" id="1908"/>
    <lineage>
        <taxon>Bacteria</taxon>
        <taxon>Bacillati</taxon>
        <taxon>Actinomycetota</taxon>
        <taxon>Actinomycetes</taxon>
        <taxon>Kitasatosporales</taxon>
        <taxon>Streptomycetaceae</taxon>
        <taxon>Streptomyces</taxon>
    </lineage>
</organism>